<protein>
    <submittedName>
        <fullName evidence="2">Uncharacterized protein</fullName>
    </submittedName>
</protein>
<dbReference type="EMBL" id="JAUHJQ010000002">
    <property type="protein sequence ID" value="MDN4172501.1"/>
    <property type="molecule type" value="Genomic_DNA"/>
</dbReference>
<comment type="caution">
    <text evidence="2">The sequence shown here is derived from an EMBL/GenBank/DDBJ whole genome shotgun (WGS) entry which is preliminary data.</text>
</comment>
<organism evidence="2 3">
    <name type="scientific">Nocardioides oceani</name>
    <dbReference type="NCBI Taxonomy" id="3058369"/>
    <lineage>
        <taxon>Bacteria</taxon>
        <taxon>Bacillati</taxon>
        <taxon>Actinomycetota</taxon>
        <taxon>Actinomycetes</taxon>
        <taxon>Propionibacteriales</taxon>
        <taxon>Nocardioidaceae</taxon>
        <taxon>Nocardioides</taxon>
    </lineage>
</organism>
<dbReference type="Proteomes" id="UP001168620">
    <property type="component" value="Unassembled WGS sequence"/>
</dbReference>
<keyword evidence="3" id="KW-1185">Reference proteome</keyword>
<evidence type="ECO:0000256" key="1">
    <source>
        <dbReference type="SAM" id="Phobius"/>
    </source>
</evidence>
<keyword evidence="1" id="KW-0472">Membrane</keyword>
<reference evidence="2" key="1">
    <citation type="submission" date="2023-06" db="EMBL/GenBank/DDBJ databases">
        <title>Draft genome sequence of Nocardioides sp. SOB77.</title>
        <authorList>
            <person name="Zhang G."/>
        </authorList>
    </citation>
    <scope>NUCLEOTIDE SEQUENCE</scope>
    <source>
        <strain evidence="2">SOB77</strain>
    </source>
</reference>
<feature type="transmembrane region" description="Helical" evidence="1">
    <location>
        <begin position="6"/>
        <end position="28"/>
    </location>
</feature>
<gene>
    <name evidence="2" type="ORF">QWY28_06065</name>
</gene>
<name>A0ABT8FCT2_9ACTN</name>
<keyword evidence="1" id="KW-0812">Transmembrane</keyword>
<sequence length="170" mass="17309">MTVTVLLLLAVPAVLFGLLLAGLLVLVLTRSRPAPAPPVVAPAPGGGFAPVPSTWNVQVLGPGVIGRMGGTLGSTFGTLALADGTVAFTPDGATAPAWVVPCAQVWVRRQGVGPFAVAALRLHGPMGEVSCNVSREHINRISANSLKDFREAGYAGQFVASAQAHGVRLG</sequence>
<evidence type="ECO:0000313" key="2">
    <source>
        <dbReference type="EMBL" id="MDN4172501.1"/>
    </source>
</evidence>
<accession>A0ABT8FCT2</accession>
<keyword evidence="1" id="KW-1133">Transmembrane helix</keyword>
<evidence type="ECO:0000313" key="3">
    <source>
        <dbReference type="Proteomes" id="UP001168620"/>
    </source>
</evidence>
<dbReference type="RefSeq" id="WP_300951422.1">
    <property type="nucleotide sequence ID" value="NZ_JAUHJQ010000002.1"/>
</dbReference>
<proteinExistence type="predicted"/>